<sequence length="200" mass="21692">MRVLAVADIHDRLDNVRRVAGVERDVALVAGDFTYSWSAEAARRTLEILAQGSPVYYVAGNMDPGDAFGDLGLANAVQLHGRVVQKNGVYFAGLGYVGEGEAEAVLGRLRGLRPLVLLTHSPPYGVLDKAYSGERLGNKALRRFIEAERPVLVVSGHVHEARGVEKIGETLVVNPGPLMRGYYAFIELEAGRAEAELLRL</sequence>
<organism evidence="1 2">
    <name type="scientific">Thermoproteus sp. AZ2</name>
    <dbReference type="NCBI Taxonomy" id="1609232"/>
    <lineage>
        <taxon>Archaea</taxon>
        <taxon>Thermoproteota</taxon>
        <taxon>Thermoprotei</taxon>
        <taxon>Thermoproteales</taxon>
        <taxon>Thermoproteaceae</taxon>
        <taxon>Thermoproteus</taxon>
    </lineage>
</organism>
<dbReference type="EMBL" id="JZWT02000002">
    <property type="protein sequence ID" value="MFB6489835.1"/>
    <property type="molecule type" value="Genomic_DNA"/>
</dbReference>
<protein>
    <submittedName>
        <fullName evidence="1">Metallophosphoesterase family protein</fullName>
    </submittedName>
</protein>
<dbReference type="Proteomes" id="UP000033636">
    <property type="component" value="Unassembled WGS sequence"/>
</dbReference>
<comment type="caution">
    <text evidence="1">The sequence shown here is derived from an EMBL/GenBank/DDBJ whole genome shotgun (WGS) entry which is preliminary data.</text>
</comment>
<gene>
    <name evidence="1" type="ORF">TU35_001085</name>
</gene>
<evidence type="ECO:0000313" key="1">
    <source>
        <dbReference type="EMBL" id="MFB6489835.1"/>
    </source>
</evidence>
<proteinExistence type="predicted"/>
<evidence type="ECO:0000313" key="2">
    <source>
        <dbReference type="Proteomes" id="UP000033636"/>
    </source>
</evidence>
<name>A0ACC6UZP9_9CREN</name>
<accession>A0ACC6UZP9</accession>
<reference evidence="1" key="1">
    <citation type="submission" date="2024-07" db="EMBL/GenBank/DDBJ databases">
        <title>Metagenome and Metagenome-Assembled Genomes of Archaea from a hot spring from the geothermal field of Los Azufres, Mexico.</title>
        <authorList>
            <person name="Marin-Paredes R."/>
            <person name="Martinez-Romero E."/>
            <person name="Servin-Garciduenas L.E."/>
        </authorList>
    </citation>
    <scope>NUCLEOTIDE SEQUENCE</scope>
</reference>